<sequence>MRRMLTHPYKETESAAHRDLQTMGLQQPPFSAACIPFKWMRREFADELAEGWRLDYDPAREPTEPSWLAEAGWVQDGRNQRAMLDGFFSTIKPELSLFFFTLNRRHSRMTADGYTFRQMTEHVSAPKLLRSSHAGIPPNKASDLTSTLTANIG</sequence>
<dbReference type="EMBL" id="CAJNBH010000008">
    <property type="protein sequence ID" value="CAE6753058.1"/>
    <property type="molecule type" value="Genomic_DNA"/>
</dbReference>
<evidence type="ECO:0000313" key="1">
    <source>
        <dbReference type="EMBL" id="CAE6753058.1"/>
    </source>
</evidence>
<comment type="caution">
    <text evidence="1">The sequence shown here is derived from an EMBL/GenBank/DDBJ whole genome shotgun (WGS) entry which is preliminary data.</text>
</comment>
<name>A0ABM8RHA0_9BURK</name>
<organism evidence="1 2">
    <name type="scientific">Paraburkholderia nemoris</name>
    <dbReference type="NCBI Taxonomy" id="2793076"/>
    <lineage>
        <taxon>Bacteria</taxon>
        <taxon>Pseudomonadati</taxon>
        <taxon>Pseudomonadota</taxon>
        <taxon>Betaproteobacteria</taxon>
        <taxon>Burkholderiales</taxon>
        <taxon>Burkholderiaceae</taxon>
        <taxon>Paraburkholderia</taxon>
    </lineage>
</organism>
<dbReference type="Proteomes" id="UP000673821">
    <property type="component" value="Unassembled WGS sequence"/>
</dbReference>
<accession>A0ABM8RHA0</accession>
<keyword evidence="2" id="KW-1185">Reference proteome</keyword>
<dbReference type="PROSITE" id="PS51257">
    <property type="entry name" value="PROKAR_LIPOPROTEIN"/>
    <property type="match status" value="1"/>
</dbReference>
<evidence type="ECO:0000313" key="2">
    <source>
        <dbReference type="Proteomes" id="UP000673821"/>
    </source>
</evidence>
<reference evidence="1 2" key="1">
    <citation type="submission" date="2021-02" db="EMBL/GenBank/DDBJ databases">
        <authorList>
            <person name="Vanwijnsberghe S."/>
        </authorList>
    </citation>
    <scope>NUCLEOTIDE SEQUENCE [LARGE SCALE GENOMIC DNA]</scope>
    <source>
        <strain evidence="1 2">R-69776</strain>
    </source>
</reference>
<proteinExistence type="predicted"/>
<protein>
    <recommendedName>
        <fullName evidence="3">Transposase</fullName>
    </recommendedName>
</protein>
<gene>
    <name evidence="1" type="ORF">R69776_03018</name>
</gene>
<evidence type="ECO:0008006" key="3">
    <source>
        <dbReference type="Google" id="ProtNLM"/>
    </source>
</evidence>